<dbReference type="Proteomes" id="UP000308197">
    <property type="component" value="Unassembled WGS sequence"/>
</dbReference>
<dbReference type="AlphaFoldDB" id="A0A5C3PQD0"/>
<accession>A0A5C3PQD0</accession>
<organism evidence="1 2">
    <name type="scientific">Polyporus arcularius HHB13444</name>
    <dbReference type="NCBI Taxonomy" id="1314778"/>
    <lineage>
        <taxon>Eukaryota</taxon>
        <taxon>Fungi</taxon>
        <taxon>Dikarya</taxon>
        <taxon>Basidiomycota</taxon>
        <taxon>Agaricomycotina</taxon>
        <taxon>Agaricomycetes</taxon>
        <taxon>Polyporales</taxon>
        <taxon>Polyporaceae</taxon>
        <taxon>Polyporus</taxon>
    </lineage>
</organism>
<keyword evidence="2" id="KW-1185">Reference proteome</keyword>
<protein>
    <submittedName>
        <fullName evidence="1">Uncharacterized protein</fullName>
    </submittedName>
</protein>
<name>A0A5C3PQD0_9APHY</name>
<dbReference type="InParanoid" id="A0A5C3PQD0"/>
<reference evidence="1 2" key="1">
    <citation type="journal article" date="2019" name="Nat. Ecol. Evol.">
        <title>Megaphylogeny resolves global patterns of mushroom evolution.</title>
        <authorList>
            <person name="Varga T."/>
            <person name="Krizsan K."/>
            <person name="Foldi C."/>
            <person name="Dima B."/>
            <person name="Sanchez-Garcia M."/>
            <person name="Sanchez-Ramirez S."/>
            <person name="Szollosi G.J."/>
            <person name="Szarkandi J.G."/>
            <person name="Papp V."/>
            <person name="Albert L."/>
            <person name="Andreopoulos W."/>
            <person name="Angelini C."/>
            <person name="Antonin V."/>
            <person name="Barry K.W."/>
            <person name="Bougher N.L."/>
            <person name="Buchanan P."/>
            <person name="Buyck B."/>
            <person name="Bense V."/>
            <person name="Catcheside P."/>
            <person name="Chovatia M."/>
            <person name="Cooper J."/>
            <person name="Damon W."/>
            <person name="Desjardin D."/>
            <person name="Finy P."/>
            <person name="Geml J."/>
            <person name="Haridas S."/>
            <person name="Hughes K."/>
            <person name="Justo A."/>
            <person name="Karasinski D."/>
            <person name="Kautmanova I."/>
            <person name="Kiss B."/>
            <person name="Kocsube S."/>
            <person name="Kotiranta H."/>
            <person name="LaButti K.M."/>
            <person name="Lechner B.E."/>
            <person name="Liimatainen K."/>
            <person name="Lipzen A."/>
            <person name="Lukacs Z."/>
            <person name="Mihaltcheva S."/>
            <person name="Morgado L.N."/>
            <person name="Niskanen T."/>
            <person name="Noordeloos M.E."/>
            <person name="Ohm R.A."/>
            <person name="Ortiz-Santana B."/>
            <person name="Ovrebo C."/>
            <person name="Racz N."/>
            <person name="Riley R."/>
            <person name="Savchenko A."/>
            <person name="Shiryaev A."/>
            <person name="Soop K."/>
            <person name="Spirin V."/>
            <person name="Szebenyi C."/>
            <person name="Tomsovsky M."/>
            <person name="Tulloss R.E."/>
            <person name="Uehling J."/>
            <person name="Grigoriev I.V."/>
            <person name="Vagvolgyi C."/>
            <person name="Papp T."/>
            <person name="Martin F.M."/>
            <person name="Miettinen O."/>
            <person name="Hibbett D.S."/>
            <person name="Nagy L.G."/>
        </authorList>
    </citation>
    <scope>NUCLEOTIDE SEQUENCE [LARGE SCALE GENOMIC DNA]</scope>
    <source>
        <strain evidence="1 2">HHB13444</strain>
    </source>
</reference>
<dbReference type="EMBL" id="ML211007">
    <property type="protein sequence ID" value="TFK92014.1"/>
    <property type="molecule type" value="Genomic_DNA"/>
</dbReference>
<evidence type="ECO:0000313" key="1">
    <source>
        <dbReference type="EMBL" id="TFK92014.1"/>
    </source>
</evidence>
<sequence length="312" mass="35054">MYETAQGLNLPASASDATRGSEKMVPQLFVSPRRTIQLSSSESISDEPMFIEAELFDSMRSVQAFWEDPMMIDLFDRFLFWHQHMRPFYDNTQWNPQFISECLCVAAKRIMEKHPDRDIAILPHFELGGPDGHQSPAATEPSITNGERIGIPTISQVRYAVLHYPNDRRLGLQVAIIQSKNGAMKAMKKRNDISCCIIIEAAEGRKHGVFSFRPDAIAAALALMSHTSLAEVRTCVTDGEDWMFGRLVMRDGRRVYMDLEPVSVCTVPRFTPPIDSMRGRLSLVTKMLACWIDGVAPFIGQELGEEASDHSS</sequence>
<evidence type="ECO:0000313" key="2">
    <source>
        <dbReference type="Proteomes" id="UP000308197"/>
    </source>
</evidence>
<proteinExistence type="predicted"/>
<gene>
    <name evidence="1" type="ORF">K466DRAFT_582336</name>
</gene>